<evidence type="ECO:0000256" key="1">
    <source>
        <dbReference type="SAM" id="MobiDB-lite"/>
    </source>
</evidence>
<feature type="compositionally biased region" description="Basic and acidic residues" evidence="1">
    <location>
        <begin position="120"/>
        <end position="129"/>
    </location>
</feature>
<gene>
    <name evidence="2" type="ORF">B296_00013966</name>
</gene>
<feature type="region of interest" description="Disordered" evidence="1">
    <location>
        <begin position="54"/>
        <end position="173"/>
    </location>
</feature>
<evidence type="ECO:0000313" key="2">
    <source>
        <dbReference type="EMBL" id="RRT42509.1"/>
    </source>
</evidence>
<feature type="compositionally biased region" description="Low complexity" evidence="1">
    <location>
        <begin position="163"/>
        <end position="173"/>
    </location>
</feature>
<dbReference type="Proteomes" id="UP000287651">
    <property type="component" value="Unassembled WGS sequence"/>
</dbReference>
<name>A0A426XSL3_ENSVE</name>
<proteinExistence type="predicted"/>
<dbReference type="AlphaFoldDB" id="A0A426XSL3"/>
<comment type="caution">
    <text evidence="2">The sequence shown here is derived from an EMBL/GenBank/DDBJ whole genome shotgun (WGS) entry which is preliminary data.</text>
</comment>
<evidence type="ECO:0000313" key="3">
    <source>
        <dbReference type="Proteomes" id="UP000287651"/>
    </source>
</evidence>
<sequence>MHRVNVVGNSLGVRRELAKGIGSLLGWRKRVHQKKTETHRKIVRDNQKAYRDWLGDSLKGSGSSLGTRRKTHRKNAGGYRIGGTRYAAKAPCTRGGWLRPARRGDSRQRSRPLAARRPHERPALSDRARMSNQPTTGNANSGSDHPLAGQLPTSKGSRRLRRGSGNVVRVNEG</sequence>
<feature type="compositionally biased region" description="Low complexity" evidence="1">
    <location>
        <begin position="55"/>
        <end position="66"/>
    </location>
</feature>
<reference evidence="2 3" key="1">
    <citation type="journal article" date="2014" name="Agronomy (Basel)">
        <title>A Draft Genome Sequence for Ensete ventricosum, the Drought-Tolerant Tree Against Hunger.</title>
        <authorList>
            <person name="Harrison J."/>
            <person name="Moore K.A."/>
            <person name="Paszkiewicz K."/>
            <person name="Jones T."/>
            <person name="Grant M."/>
            <person name="Ambacheew D."/>
            <person name="Muzemil S."/>
            <person name="Studholme D.J."/>
        </authorList>
    </citation>
    <scope>NUCLEOTIDE SEQUENCE [LARGE SCALE GENOMIC DNA]</scope>
</reference>
<dbReference type="EMBL" id="AMZH03017792">
    <property type="protein sequence ID" value="RRT42509.1"/>
    <property type="molecule type" value="Genomic_DNA"/>
</dbReference>
<accession>A0A426XSL3</accession>
<protein>
    <submittedName>
        <fullName evidence="2">Uncharacterized protein</fullName>
    </submittedName>
</protein>
<organism evidence="2 3">
    <name type="scientific">Ensete ventricosum</name>
    <name type="common">Abyssinian banana</name>
    <name type="synonym">Musa ensete</name>
    <dbReference type="NCBI Taxonomy" id="4639"/>
    <lineage>
        <taxon>Eukaryota</taxon>
        <taxon>Viridiplantae</taxon>
        <taxon>Streptophyta</taxon>
        <taxon>Embryophyta</taxon>
        <taxon>Tracheophyta</taxon>
        <taxon>Spermatophyta</taxon>
        <taxon>Magnoliopsida</taxon>
        <taxon>Liliopsida</taxon>
        <taxon>Zingiberales</taxon>
        <taxon>Musaceae</taxon>
        <taxon>Ensete</taxon>
    </lineage>
</organism>
<feature type="compositionally biased region" description="Polar residues" evidence="1">
    <location>
        <begin position="130"/>
        <end position="143"/>
    </location>
</feature>